<dbReference type="PANTHER" id="PTHR33824:SF7">
    <property type="entry name" value="POLYKETIDE CYCLASE_DEHYDRASE AND LIPID TRANSPORT SUPERFAMILY PROTEIN"/>
    <property type="match status" value="1"/>
</dbReference>
<organism evidence="2 3">
    <name type="scientific">Kribbella hippodromi</name>
    <dbReference type="NCBI Taxonomy" id="434347"/>
    <lineage>
        <taxon>Bacteria</taxon>
        <taxon>Bacillati</taxon>
        <taxon>Actinomycetota</taxon>
        <taxon>Actinomycetes</taxon>
        <taxon>Propionibacteriales</taxon>
        <taxon>Kribbellaceae</taxon>
        <taxon>Kribbella</taxon>
    </lineage>
</organism>
<protein>
    <submittedName>
        <fullName evidence="2">SRPBCC family protein</fullName>
    </submittedName>
</protein>
<dbReference type="InterPro" id="IPR023393">
    <property type="entry name" value="START-like_dom_sf"/>
</dbReference>
<proteinExistence type="predicted"/>
<dbReference type="InterPro" id="IPR047137">
    <property type="entry name" value="ORF3"/>
</dbReference>
<dbReference type="InterPro" id="IPR005031">
    <property type="entry name" value="COQ10_START"/>
</dbReference>
<feature type="domain" description="Coenzyme Q-binding protein COQ10 START" evidence="1">
    <location>
        <begin position="10"/>
        <end position="127"/>
    </location>
</feature>
<dbReference type="PANTHER" id="PTHR33824">
    <property type="entry name" value="POLYKETIDE CYCLASE/DEHYDRASE AND LIPID TRANSPORT SUPERFAMILY PROTEIN"/>
    <property type="match status" value="1"/>
</dbReference>
<dbReference type="CDD" id="cd07817">
    <property type="entry name" value="SRPBCC_8"/>
    <property type="match status" value="1"/>
</dbReference>
<dbReference type="Pfam" id="PF03364">
    <property type="entry name" value="Polyketide_cyc"/>
    <property type="match status" value="1"/>
</dbReference>
<dbReference type="Gene3D" id="3.30.530.20">
    <property type="match status" value="1"/>
</dbReference>
<evidence type="ECO:0000313" key="2">
    <source>
        <dbReference type="EMBL" id="GAA1571349.1"/>
    </source>
</evidence>
<dbReference type="EMBL" id="BAAAPH010000008">
    <property type="protein sequence ID" value="GAA1571349.1"/>
    <property type="molecule type" value="Genomic_DNA"/>
</dbReference>
<evidence type="ECO:0000313" key="3">
    <source>
        <dbReference type="Proteomes" id="UP001501705"/>
    </source>
</evidence>
<comment type="caution">
    <text evidence="2">The sequence shown here is derived from an EMBL/GenBank/DDBJ whole genome shotgun (WGS) entry which is preliminary data.</text>
</comment>
<accession>A0ABN2D9K4</accession>
<gene>
    <name evidence="2" type="ORF">GCM10009804_29690</name>
</gene>
<name>A0ABN2D9K4_9ACTN</name>
<dbReference type="RefSeq" id="WP_344234070.1">
    <property type="nucleotide sequence ID" value="NZ_BAAAPH010000008.1"/>
</dbReference>
<sequence length="138" mass="15238">MESITESVDVQAPFELAYAKWQDVSSFPQYMDGVDDVRDFDGVHSHWVTSIGGFVREFDATITEQRPGQRIAWSCSPGLMLGGSVSFEPRGESSTTIAVELNLDPQGVVENIAEKTGILHRLVVADLYRFKAALEDEA</sequence>
<dbReference type="Proteomes" id="UP001501705">
    <property type="component" value="Unassembled WGS sequence"/>
</dbReference>
<evidence type="ECO:0000259" key="1">
    <source>
        <dbReference type="Pfam" id="PF03364"/>
    </source>
</evidence>
<reference evidence="2 3" key="1">
    <citation type="journal article" date="2019" name="Int. J. Syst. Evol. Microbiol.">
        <title>The Global Catalogue of Microorganisms (GCM) 10K type strain sequencing project: providing services to taxonomists for standard genome sequencing and annotation.</title>
        <authorList>
            <consortium name="The Broad Institute Genomics Platform"/>
            <consortium name="The Broad Institute Genome Sequencing Center for Infectious Disease"/>
            <person name="Wu L."/>
            <person name="Ma J."/>
        </authorList>
    </citation>
    <scope>NUCLEOTIDE SEQUENCE [LARGE SCALE GENOMIC DNA]</scope>
    <source>
        <strain evidence="2 3">JCM 15572</strain>
    </source>
</reference>
<dbReference type="SUPFAM" id="SSF55961">
    <property type="entry name" value="Bet v1-like"/>
    <property type="match status" value="1"/>
</dbReference>
<keyword evidence="3" id="KW-1185">Reference proteome</keyword>